<proteinExistence type="predicted"/>
<protein>
    <submittedName>
        <fullName evidence="1">Uncharacterized protein</fullName>
    </submittedName>
</protein>
<feature type="non-terminal residue" evidence="1">
    <location>
        <position position="1"/>
    </location>
</feature>
<keyword evidence="2" id="KW-1185">Reference proteome</keyword>
<evidence type="ECO:0000313" key="1">
    <source>
        <dbReference type="EMBL" id="KAG8001371.1"/>
    </source>
</evidence>
<evidence type="ECO:0000313" key="2">
    <source>
        <dbReference type="Proteomes" id="UP000805704"/>
    </source>
</evidence>
<comment type="caution">
    <text evidence="1">The sequence shown here is derived from an EMBL/GenBank/DDBJ whole genome shotgun (WGS) entry which is preliminary data.</text>
</comment>
<feature type="non-terminal residue" evidence="1">
    <location>
        <position position="54"/>
    </location>
</feature>
<accession>A0ACB7EKJ4</accession>
<dbReference type="EMBL" id="CM024795">
    <property type="protein sequence ID" value="KAG8001371.1"/>
    <property type="molecule type" value="Genomic_DNA"/>
</dbReference>
<sequence length="54" mass="6457">QTLFLCCSVLCYEIVLQNLVGFYPQRLDRLTALMLHEKQVRLMRAPAEWEFGRR</sequence>
<reference evidence="1" key="1">
    <citation type="submission" date="2020-04" db="EMBL/GenBank/DDBJ databases">
        <title>A chromosome-scale assembly and high-density genetic map of the yellow drum (Nibea albiflora) genome.</title>
        <authorList>
            <person name="Xu D."/>
            <person name="Zhang W."/>
            <person name="Chen R."/>
            <person name="Tan P."/>
            <person name="Wang L."/>
            <person name="Song H."/>
            <person name="Tian L."/>
            <person name="Zhu Q."/>
            <person name="Wang B."/>
        </authorList>
    </citation>
    <scope>NUCLEOTIDE SEQUENCE</scope>
    <source>
        <strain evidence="1">ZJHYS-2018</strain>
    </source>
</reference>
<gene>
    <name evidence="1" type="ORF">GBF38_007003</name>
</gene>
<organism evidence="1 2">
    <name type="scientific">Nibea albiflora</name>
    <name type="common">Yellow drum</name>
    <name type="synonym">Corvina albiflora</name>
    <dbReference type="NCBI Taxonomy" id="240163"/>
    <lineage>
        <taxon>Eukaryota</taxon>
        <taxon>Metazoa</taxon>
        <taxon>Chordata</taxon>
        <taxon>Craniata</taxon>
        <taxon>Vertebrata</taxon>
        <taxon>Euteleostomi</taxon>
        <taxon>Actinopterygii</taxon>
        <taxon>Neopterygii</taxon>
        <taxon>Teleostei</taxon>
        <taxon>Neoteleostei</taxon>
        <taxon>Acanthomorphata</taxon>
        <taxon>Eupercaria</taxon>
        <taxon>Sciaenidae</taxon>
        <taxon>Nibea</taxon>
    </lineage>
</organism>
<dbReference type="Proteomes" id="UP000805704">
    <property type="component" value="Chromosome 7"/>
</dbReference>
<name>A0ACB7EKJ4_NIBAL</name>